<evidence type="ECO:0000256" key="1">
    <source>
        <dbReference type="ARBA" id="ARBA00001936"/>
    </source>
</evidence>
<keyword evidence="5" id="KW-0479">Metal-binding</keyword>
<evidence type="ECO:0000256" key="10">
    <source>
        <dbReference type="ARBA" id="ARBA00049301"/>
    </source>
</evidence>
<keyword evidence="8" id="KW-0520">NAD</keyword>
<dbReference type="InterPro" id="IPR024084">
    <property type="entry name" value="IsoPropMal-DH-like_dom"/>
</dbReference>
<keyword evidence="9" id="KW-0464">Manganese</keyword>
<comment type="similarity">
    <text evidence="3">Belongs to the isocitrate and isopropylmalate dehydrogenases family.</text>
</comment>
<dbReference type="GO" id="GO:0000287">
    <property type="term" value="F:magnesium ion binding"/>
    <property type="evidence" value="ECO:0007669"/>
    <property type="project" value="InterPro"/>
</dbReference>
<evidence type="ECO:0000313" key="13">
    <source>
        <dbReference type="Proteomes" id="UP000236621"/>
    </source>
</evidence>
<comment type="cofactor">
    <cofactor evidence="2">
        <name>Mg(2+)</name>
        <dbReference type="ChEBI" id="CHEBI:18420"/>
    </cofactor>
</comment>
<dbReference type="Gene3D" id="3.40.50.1820">
    <property type="entry name" value="alpha/beta hydrolase"/>
    <property type="match status" value="1"/>
</dbReference>
<dbReference type="PANTHER" id="PTHR43275:SF1">
    <property type="entry name" value="D-MALATE DEHYDROGENASE [DECARBOXYLATING]"/>
    <property type="match status" value="1"/>
</dbReference>
<evidence type="ECO:0000256" key="2">
    <source>
        <dbReference type="ARBA" id="ARBA00001946"/>
    </source>
</evidence>
<dbReference type="NCBIfam" id="TIGR02089">
    <property type="entry name" value="TTC"/>
    <property type="match status" value="1"/>
</dbReference>
<dbReference type="STRING" id="45235.A0A2K3PST9"/>
<dbReference type="SMART" id="SM01329">
    <property type="entry name" value="Iso_dh"/>
    <property type="match status" value="1"/>
</dbReference>
<evidence type="ECO:0000256" key="9">
    <source>
        <dbReference type="ARBA" id="ARBA00023211"/>
    </source>
</evidence>
<evidence type="ECO:0000313" key="12">
    <source>
        <dbReference type="EMBL" id="PNY18343.1"/>
    </source>
</evidence>
<organism evidence="12 13">
    <name type="scientific">Tolypocladium capitatum</name>
    <dbReference type="NCBI Taxonomy" id="45235"/>
    <lineage>
        <taxon>Eukaryota</taxon>
        <taxon>Fungi</taxon>
        <taxon>Dikarya</taxon>
        <taxon>Ascomycota</taxon>
        <taxon>Pezizomycotina</taxon>
        <taxon>Sordariomycetes</taxon>
        <taxon>Hypocreomycetidae</taxon>
        <taxon>Hypocreales</taxon>
        <taxon>Ophiocordycipitaceae</taxon>
        <taxon>Tolypocladium</taxon>
    </lineage>
</organism>
<dbReference type="PROSITE" id="PS00470">
    <property type="entry name" value="IDH_IMDH"/>
    <property type="match status" value="1"/>
</dbReference>
<dbReference type="OrthoDB" id="10261637at2759"/>
<comment type="caution">
    <text evidence="12">The sequence shown here is derived from an EMBL/GenBank/DDBJ whole genome shotgun (WGS) entry which is preliminary data.</text>
</comment>
<reference evidence="12 13" key="1">
    <citation type="submission" date="2017-08" db="EMBL/GenBank/DDBJ databases">
        <title>Harnessing the power of phylogenomics to disentangle the directionality and signatures of interkingdom host jumping in the parasitic fungal genus Tolypocladium.</title>
        <authorList>
            <person name="Quandt C.A."/>
            <person name="Patterson W."/>
            <person name="Spatafora J.W."/>
        </authorList>
    </citation>
    <scope>NUCLEOTIDE SEQUENCE [LARGE SCALE GENOMIC DNA]</scope>
    <source>
        <strain evidence="12 13">CBS 113982</strain>
    </source>
</reference>
<dbReference type="Pfam" id="PF00180">
    <property type="entry name" value="Iso_dh"/>
    <property type="match status" value="1"/>
</dbReference>
<dbReference type="PANTHER" id="PTHR43275">
    <property type="entry name" value="D-MALATE DEHYDROGENASE [DECARBOXYLATING]"/>
    <property type="match status" value="1"/>
</dbReference>
<dbReference type="SUPFAM" id="SSF53474">
    <property type="entry name" value="alpha/beta-Hydrolases"/>
    <property type="match status" value="1"/>
</dbReference>
<evidence type="ECO:0000256" key="4">
    <source>
        <dbReference type="ARBA" id="ARBA00013126"/>
    </source>
</evidence>
<keyword evidence="6" id="KW-0460">Magnesium</keyword>
<evidence type="ECO:0000256" key="5">
    <source>
        <dbReference type="ARBA" id="ARBA00022723"/>
    </source>
</evidence>
<accession>A0A2K3PST9</accession>
<dbReference type="InterPro" id="IPR050501">
    <property type="entry name" value="ICDH/IPMDH"/>
</dbReference>
<dbReference type="Proteomes" id="UP000236621">
    <property type="component" value="Unassembled WGS sequence"/>
</dbReference>
<dbReference type="InterPro" id="IPR019818">
    <property type="entry name" value="IsoCit/isopropylmalate_DH_CS"/>
</dbReference>
<evidence type="ECO:0000256" key="6">
    <source>
        <dbReference type="ARBA" id="ARBA00022842"/>
    </source>
</evidence>
<keyword evidence="7" id="KW-0560">Oxidoreductase</keyword>
<dbReference type="GO" id="GO:0051287">
    <property type="term" value="F:NAD binding"/>
    <property type="evidence" value="ECO:0007669"/>
    <property type="project" value="InterPro"/>
</dbReference>
<comment type="cofactor">
    <cofactor evidence="1">
        <name>Mn(2+)</name>
        <dbReference type="ChEBI" id="CHEBI:29035"/>
    </cofactor>
</comment>
<keyword evidence="13" id="KW-1185">Reference proteome</keyword>
<dbReference type="SUPFAM" id="SSF53659">
    <property type="entry name" value="Isocitrate/Isopropylmalate dehydrogenase-like"/>
    <property type="match status" value="1"/>
</dbReference>
<dbReference type="EC" id="1.1.1.83" evidence="4"/>
<dbReference type="EMBL" id="NRSZ01001314">
    <property type="protein sequence ID" value="PNY18343.1"/>
    <property type="molecule type" value="Genomic_DNA"/>
</dbReference>
<name>A0A2K3PST9_9HYPO</name>
<dbReference type="InterPro" id="IPR000073">
    <property type="entry name" value="AB_hydrolase_1"/>
</dbReference>
<dbReference type="Pfam" id="PF00561">
    <property type="entry name" value="Abhydrolase_1"/>
    <property type="match status" value="1"/>
</dbReference>
<gene>
    <name evidence="12" type="ORF">TCAP_07543</name>
</gene>
<dbReference type="GO" id="GO:0046553">
    <property type="term" value="F:D-malate dehydrogenase (decarboxylating) (NAD+) activity"/>
    <property type="evidence" value="ECO:0007669"/>
    <property type="project" value="UniProtKB-EC"/>
</dbReference>
<dbReference type="Gene3D" id="3.40.718.10">
    <property type="entry name" value="Isopropylmalate Dehydrogenase"/>
    <property type="match status" value="1"/>
</dbReference>
<evidence type="ECO:0000259" key="11">
    <source>
        <dbReference type="SMART" id="SM01329"/>
    </source>
</evidence>
<proteinExistence type="inferred from homology"/>
<comment type="catalytic activity">
    <reaction evidence="10">
        <text>(R)-malate + NAD(+) = pyruvate + CO2 + NADH</text>
        <dbReference type="Rhea" id="RHEA:18365"/>
        <dbReference type="ChEBI" id="CHEBI:15361"/>
        <dbReference type="ChEBI" id="CHEBI:15588"/>
        <dbReference type="ChEBI" id="CHEBI:16526"/>
        <dbReference type="ChEBI" id="CHEBI:57540"/>
        <dbReference type="ChEBI" id="CHEBI:57945"/>
        <dbReference type="EC" id="1.1.1.83"/>
    </reaction>
</comment>
<feature type="domain" description="Isopropylmalate dehydrogenase-like" evidence="11">
    <location>
        <begin position="378"/>
        <end position="725"/>
    </location>
</feature>
<evidence type="ECO:0000256" key="3">
    <source>
        <dbReference type="ARBA" id="ARBA00007769"/>
    </source>
</evidence>
<sequence length="739" mass="81537">MFSGFESFRVTTQQDPVVSIYGLRSGDAASSSRPPLLLLHGFPQSHHIWHRVTPQLTDNYAVVVFDLRGYGDSSKPDDVAAYAKSAMARDCVAVMDSLGFTSSFFVCAHDRGARVAHKLCVDYPERVRKAMFLDICPTLAMYTKTDFAFAEAYFHWFLLIQKPPLPETLISASPRKFAEIFMGGRQQQGLEIFDKDCFESYVKVLEDPAAVRAMCHDYRASASLDLDEARLDLGNGRKIRCPLVVLWGKHGVIDKCFDALGEWQAVTENATWSTQSHKTERLIHAMFPRLELRLHPAGWGRGGCAGASLVTSAFSLAGGTAPHGVYMWWSTTHGQPAKPLLGSETRGKYLNFVQHLAPRISHRGAARRTRAMAGKTLKIAVVPGDGIGTEVMPFGIRCLEATAAIFNIPLQFEHFDFASCEYYLKHGDMLPPDWKETLLQFDAIYFGAVGMPDLVPDDVTLWGSLLKFRREFDQYVGLRPCRLMPGVACPLAGRKPGDIDFWIVRENTEGEYSSIGGKIFEGTDRETVIQETVMTRTGVDRVLRYAFDLAQSRRRKRLTSATKSNGISITMPYWDARVREMAARYPDVSVDRYHIDILTAHLVQRPNMFDVIVGSNLFGDILSDLGPACAGTIGIAPSANINPERTFPSLFEPVHGSAPDIAGKGIANPVGMIWAGQMMLQHLGYGEAADALLGAIERVLARSNAAVMTPDMGGNGSTRTLGEAIEGEIRAMQASHAEL</sequence>
<protein>
    <recommendedName>
        <fullName evidence="4">D-malate dehydrogenase (decarboxylating)</fullName>
        <ecNumber evidence="4">1.1.1.83</ecNumber>
    </recommendedName>
</protein>
<dbReference type="InterPro" id="IPR029058">
    <property type="entry name" value="AB_hydrolase_fold"/>
</dbReference>
<dbReference type="AlphaFoldDB" id="A0A2K3PST9"/>
<evidence type="ECO:0000256" key="7">
    <source>
        <dbReference type="ARBA" id="ARBA00023002"/>
    </source>
</evidence>
<evidence type="ECO:0000256" key="8">
    <source>
        <dbReference type="ARBA" id="ARBA00023027"/>
    </source>
</evidence>
<dbReference type="InterPro" id="IPR011829">
    <property type="entry name" value="TTC_DH"/>
</dbReference>